<keyword evidence="2" id="KW-1185">Reference proteome</keyword>
<protein>
    <submittedName>
        <fullName evidence="1">Uncharacterized protein</fullName>
    </submittedName>
</protein>
<comment type="caution">
    <text evidence="1">The sequence shown here is derived from an EMBL/GenBank/DDBJ whole genome shotgun (WGS) entry which is preliminary data.</text>
</comment>
<proteinExistence type="predicted"/>
<dbReference type="Proteomes" id="UP000266673">
    <property type="component" value="Unassembled WGS sequence"/>
</dbReference>
<evidence type="ECO:0000313" key="2">
    <source>
        <dbReference type="Proteomes" id="UP000266673"/>
    </source>
</evidence>
<sequence>MKLQIQAFDHWFTNARQDSWFIASSLYAVIETLDSKPELWQWPTTGEFSRCIKAQDIPDIGEWKIFTIAELDKCRKKDIHKPIPQVLTHTTPSSKWEMLMPNSSLKELKKQDIRFDNKENKNQLINLLETQLRKIRRTHNQINSTYNEENHHTFDVNKFPLNPSWALKANQKFKRKGTEKRISSEIRVLLEGIQLATRTLLVSNLSGLPEGSTLAAIPTTQLRKLPI</sequence>
<gene>
    <name evidence="1" type="ORF">C2G38_2169005</name>
</gene>
<reference evidence="1 2" key="1">
    <citation type="submission" date="2018-06" db="EMBL/GenBank/DDBJ databases">
        <title>Comparative genomics reveals the genomic features of Rhizophagus irregularis, R. cerebriforme, R. diaphanum and Gigaspora rosea, and their symbiotic lifestyle signature.</title>
        <authorList>
            <person name="Morin E."/>
            <person name="San Clemente H."/>
            <person name="Chen E.C.H."/>
            <person name="De La Providencia I."/>
            <person name="Hainaut M."/>
            <person name="Kuo A."/>
            <person name="Kohler A."/>
            <person name="Murat C."/>
            <person name="Tang N."/>
            <person name="Roy S."/>
            <person name="Loubradou J."/>
            <person name="Henrissat B."/>
            <person name="Grigoriev I.V."/>
            <person name="Corradi N."/>
            <person name="Roux C."/>
            <person name="Martin F.M."/>
        </authorList>
    </citation>
    <scope>NUCLEOTIDE SEQUENCE [LARGE SCALE GENOMIC DNA]</scope>
    <source>
        <strain evidence="1 2">DAOM 194757</strain>
    </source>
</reference>
<accession>A0A397VTC7</accession>
<organism evidence="1 2">
    <name type="scientific">Gigaspora rosea</name>
    <dbReference type="NCBI Taxonomy" id="44941"/>
    <lineage>
        <taxon>Eukaryota</taxon>
        <taxon>Fungi</taxon>
        <taxon>Fungi incertae sedis</taxon>
        <taxon>Mucoromycota</taxon>
        <taxon>Glomeromycotina</taxon>
        <taxon>Glomeromycetes</taxon>
        <taxon>Diversisporales</taxon>
        <taxon>Gigasporaceae</taxon>
        <taxon>Gigaspora</taxon>
    </lineage>
</organism>
<dbReference type="EMBL" id="QKWP01000223">
    <property type="protein sequence ID" value="RIB24259.1"/>
    <property type="molecule type" value="Genomic_DNA"/>
</dbReference>
<name>A0A397VTC7_9GLOM</name>
<evidence type="ECO:0000313" key="1">
    <source>
        <dbReference type="EMBL" id="RIB24259.1"/>
    </source>
</evidence>
<dbReference type="AlphaFoldDB" id="A0A397VTC7"/>